<proteinExistence type="predicted"/>
<name>A0A8J5XX47_DIALT</name>
<feature type="domain" description="Protein kinase" evidence="2">
    <location>
        <begin position="225"/>
        <end position="566"/>
    </location>
</feature>
<keyword evidence="4" id="KW-1185">Reference proteome</keyword>
<dbReference type="AlphaFoldDB" id="A0A8J5XX47"/>
<comment type="caution">
    <text evidence="3">The sequence shown here is derived from an EMBL/GenBank/DDBJ whole genome shotgun (WGS) entry which is preliminary data.</text>
</comment>
<evidence type="ECO:0000313" key="4">
    <source>
        <dbReference type="Proteomes" id="UP000751190"/>
    </source>
</evidence>
<dbReference type="InterPro" id="IPR004147">
    <property type="entry name" value="ABC1_dom"/>
</dbReference>
<gene>
    <name evidence="3" type="ORF">KFE25_006015</name>
</gene>
<dbReference type="PROSITE" id="PS50011">
    <property type="entry name" value="PROTEIN_KINASE_DOM"/>
    <property type="match status" value="1"/>
</dbReference>
<dbReference type="EMBL" id="JAGTXO010000002">
    <property type="protein sequence ID" value="KAG8469560.1"/>
    <property type="molecule type" value="Genomic_DNA"/>
</dbReference>
<dbReference type="GO" id="GO:0005524">
    <property type="term" value="F:ATP binding"/>
    <property type="evidence" value="ECO:0007669"/>
    <property type="project" value="InterPro"/>
</dbReference>
<dbReference type="OrthoDB" id="427480at2759"/>
<feature type="compositionally biased region" description="Low complexity" evidence="1">
    <location>
        <begin position="50"/>
        <end position="67"/>
    </location>
</feature>
<dbReference type="Pfam" id="PF03109">
    <property type="entry name" value="ABC1"/>
    <property type="match status" value="1"/>
</dbReference>
<sequence length="583" mass="62160">MLPWRCGARPFRTGVLAPSGRQAVLRRLQRVSIPATATALAHVARATPRAHPLASPPRAFARAPSPAGSTPVDVRHGCFEQRQRSSTLACFLSAVSNAARLVARIARSVARALELAWLFGPLALTSWVLFLPGAAVAHTDASCSRTLSTRLALGWWQSLRRAVEASGPCTIKLAQWASSRPDLFSERVTRLFAPVVDSVSVHSTAATERVLRREFGPRWAESIALAPGAPLGSGCIAQVHRATLLDAAGAVCGGEPCKAGPIDVALKVMHPGAAALIELDLDLLELCARLASVLPGAAVLDPIGVAAEFASAMRAQLDLSVEAANLDEFAANFAHEPRIRFPRPLWPWVGREVLVEELMLGTPVLHSVGSPHAALIARIGLEAVLKMLFLDNCVHGDLHPGNILVLDRPAARGGGPPLLPSDVALAFVDAGIVKRVPPGAFHAVVGVLGAMVHYDGRLAGELLLAHSQGEAARPGEERDAFCAGVDAIVEHAKRPDVAFFDHIGEYVGTILHLAWRHNVKLEPDFVAVAVAVRVVEGIAHQLDPSVQVAPLCRPYYRRALLEHGFSRLPSFLAPVDESARAQR</sequence>
<evidence type="ECO:0000313" key="3">
    <source>
        <dbReference type="EMBL" id="KAG8469560.1"/>
    </source>
</evidence>
<dbReference type="InterPro" id="IPR011009">
    <property type="entry name" value="Kinase-like_dom_sf"/>
</dbReference>
<accession>A0A8J5XX47</accession>
<dbReference type="SUPFAM" id="SSF56112">
    <property type="entry name" value="Protein kinase-like (PK-like)"/>
    <property type="match status" value="1"/>
</dbReference>
<dbReference type="Proteomes" id="UP000751190">
    <property type="component" value="Unassembled WGS sequence"/>
</dbReference>
<protein>
    <recommendedName>
        <fullName evidence="2">Protein kinase domain-containing protein</fullName>
    </recommendedName>
</protein>
<dbReference type="GO" id="GO:0005739">
    <property type="term" value="C:mitochondrion"/>
    <property type="evidence" value="ECO:0007669"/>
    <property type="project" value="TreeGrafter"/>
</dbReference>
<dbReference type="InterPro" id="IPR000719">
    <property type="entry name" value="Prot_kinase_dom"/>
</dbReference>
<dbReference type="GO" id="GO:0004672">
    <property type="term" value="F:protein kinase activity"/>
    <property type="evidence" value="ECO:0007669"/>
    <property type="project" value="InterPro"/>
</dbReference>
<dbReference type="PANTHER" id="PTHR45890:SF1">
    <property type="entry name" value="AARF DOMAIN CONTAINING KINASE 2"/>
    <property type="match status" value="1"/>
</dbReference>
<evidence type="ECO:0000259" key="2">
    <source>
        <dbReference type="PROSITE" id="PS50011"/>
    </source>
</evidence>
<reference evidence="3" key="1">
    <citation type="submission" date="2021-05" db="EMBL/GenBank/DDBJ databases">
        <title>The genome of the haptophyte Pavlova lutheri (Diacronema luteri, Pavlovales) - a model for lipid biosynthesis in eukaryotic algae.</title>
        <authorList>
            <person name="Hulatt C.J."/>
            <person name="Posewitz M.C."/>
        </authorList>
    </citation>
    <scope>NUCLEOTIDE SEQUENCE</scope>
    <source>
        <strain evidence="3">NIVA-4/92</strain>
    </source>
</reference>
<organism evidence="3 4">
    <name type="scientific">Diacronema lutheri</name>
    <name type="common">Unicellular marine alga</name>
    <name type="synonym">Monochrysis lutheri</name>
    <dbReference type="NCBI Taxonomy" id="2081491"/>
    <lineage>
        <taxon>Eukaryota</taxon>
        <taxon>Haptista</taxon>
        <taxon>Haptophyta</taxon>
        <taxon>Pavlovophyceae</taxon>
        <taxon>Pavlovales</taxon>
        <taxon>Pavlovaceae</taxon>
        <taxon>Diacronema</taxon>
    </lineage>
</organism>
<dbReference type="OMA" id="FAHEPRI"/>
<evidence type="ECO:0000256" key="1">
    <source>
        <dbReference type="SAM" id="MobiDB-lite"/>
    </source>
</evidence>
<dbReference type="PANTHER" id="PTHR45890">
    <property type="entry name" value="AARF DOMAIN CONTAINING KINASE 2 (PREDICTED)"/>
    <property type="match status" value="1"/>
</dbReference>
<dbReference type="InterPro" id="IPR052402">
    <property type="entry name" value="ADCK_kinase"/>
</dbReference>
<feature type="region of interest" description="Disordered" evidence="1">
    <location>
        <begin position="50"/>
        <end position="70"/>
    </location>
</feature>